<feature type="transmembrane region" description="Helical" evidence="2">
    <location>
        <begin position="93"/>
        <end position="111"/>
    </location>
</feature>
<proteinExistence type="predicted"/>
<comment type="caution">
    <text evidence="3">The sequence shown here is derived from an EMBL/GenBank/DDBJ whole genome shotgun (WGS) entry which is preliminary data.</text>
</comment>
<keyword evidence="2" id="KW-1133">Transmembrane helix</keyword>
<dbReference type="AlphaFoldDB" id="A0A7Z0ER19"/>
<evidence type="ECO:0000313" key="3">
    <source>
        <dbReference type="EMBL" id="NYJ36564.1"/>
    </source>
</evidence>
<evidence type="ECO:0000256" key="1">
    <source>
        <dbReference type="SAM" id="MobiDB-lite"/>
    </source>
</evidence>
<gene>
    <name evidence="3" type="ORF">HNR10_004445</name>
</gene>
<sequence>MLFVNPDKTVRRSPVHPPEPASYSQEPIQIGVPDDRPRRMPGALRVLRVFFGLWIAYGILCLGLLALAAIGVFLAPTPAGVDPTEGLLLYEHVFLPITGLLTTVGYAGAAVRLGKGGPTARRWAYGALGVDVVTSLMLAALITVTGGIEFLVSAVLGVLVMPGLFLALLTTRASREWFRATA</sequence>
<name>A0A7Z0ER19_9ACTN</name>
<evidence type="ECO:0000256" key="2">
    <source>
        <dbReference type="SAM" id="Phobius"/>
    </source>
</evidence>
<keyword evidence="4" id="KW-1185">Reference proteome</keyword>
<feature type="transmembrane region" description="Helical" evidence="2">
    <location>
        <begin position="46"/>
        <end position="73"/>
    </location>
</feature>
<dbReference type="EMBL" id="JACCFS010000001">
    <property type="protein sequence ID" value="NYJ36564.1"/>
    <property type="molecule type" value="Genomic_DNA"/>
</dbReference>
<feature type="transmembrane region" description="Helical" evidence="2">
    <location>
        <begin position="123"/>
        <end position="144"/>
    </location>
</feature>
<feature type="transmembrane region" description="Helical" evidence="2">
    <location>
        <begin position="150"/>
        <end position="169"/>
    </location>
</feature>
<protein>
    <submittedName>
        <fullName evidence="3">Uncharacterized protein</fullName>
    </submittedName>
</protein>
<reference evidence="3 4" key="1">
    <citation type="submission" date="2020-07" db="EMBL/GenBank/DDBJ databases">
        <title>Sequencing the genomes of 1000 actinobacteria strains.</title>
        <authorList>
            <person name="Klenk H.-P."/>
        </authorList>
    </citation>
    <scope>NUCLEOTIDE SEQUENCE [LARGE SCALE GENOMIC DNA]</scope>
    <source>
        <strain evidence="3 4">DSM 44442</strain>
    </source>
</reference>
<dbReference type="RefSeq" id="WP_179826539.1">
    <property type="nucleotide sequence ID" value="NZ_JACCFS010000001.1"/>
</dbReference>
<organism evidence="3 4">
    <name type="scientific">Nocardiopsis aegyptia</name>
    <dbReference type="NCBI Taxonomy" id="220378"/>
    <lineage>
        <taxon>Bacteria</taxon>
        <taxon>Bacillati</taxon>
        <taxon>Actinomycetota</taxon>
        <taxon>Actinomycetes</taxon>
        <taxon>Streptosporangiales</taxon>
        <taxon>Nocardiopsidaceae</taxon>
        <taxon>Nocardiopsis</taxon>
    </lineage>
</organism>
<dbReference type="Proteomes" id="UP000572051">
    <property type="component" value="Unassembled WGS sequence"/>
</dbReference>
<evidence type="ECO:0000313" key="4">
    <source>
        <dbReference type="Proteomes" id="UP000572051"/>
    </source>
</evidence>
<keyword evidence="2" id="KW-0812">Transmembrane</keyword>
<feature type="region of interest" description="Disordered" evidence="1">
    <location>
        <begin position="1"/>
        <end position="34"/>
    </location>
</feature>
<accession>A0A7Z0ER19</accession>
<keyword evidence="2" id="KW-0472">Membrane</keyword>